<name>T1F7T1_HELRO</name>
<sequence length="148" mass="16611">MVDSCGGAGLHLQIYELHRRGSKSVLRWWFAKQNVTLLGDSSPPIQLTVDPINHPHYEHQHDEGKEQDDDKKKEGGSVGDETFNHDGNEDHAFLQNGDDDEDDNDLGKKSHLSYNFTVSVSTTLTLSTTTKSSYKSINNNTLDNNRLQ</sequence>
<proteinExistence type="predicted"/>
<dbReference type="EnsemblMetazoa" id="HelroT174212">
    <property type="protein sequence ID" value="HelroP174212"/>
    <property type="gene ID" value="HelroG174212"/>
</dbReference>
<dbReference type="EMBL" id="AMQM01004848">
    <property type="status" value="NOT_ANNOTATED_CDS"/>
    <property type="molecule type" value="Genomic_DNA"/>
</dbReference>
<reference evidence="4" key="1">
    <citation type="submission" date="2012-12" db="EMBL/GenBank/DDBJ databases">
        <authorList>
            <person name="Hellsten U."/>
            <person name="Grimwood J."/>
            <person name="Chapman J.A."/>
            <person name="Shapiro H."/>
            <person name="Aerts A."/>
            <person name="Otillar R.P."/>
            <person name="Terry A.Y."/>
            <person name="Boore J.L."/>
            <person name="Simakov O."/>
            <person name="Marletaz F."/>
            <person name="Cho S.-J."/>
            <person name="Edsinger-Gonzales E."/>
            <person name="Havlak P."/>
            <person name="Kuo D.-H."/>
            <person name="Larsson T."/>
            <person name="Lv J."/>
            <person name="Arendt D."/>
            <person name="Savage R."/>
            <person name="Osoegawa K."/>
            <person name="de Jong P."/>
            <person name="Lindberg D.R."/>
            <person name="Seaver E.C."/>
            <person name="Weisblat D.A."/>
            <person name="Putnam N.H."/>
            <person name="Grigoriev I.V."/>
            <person name="Rokhsar D.S."/>
        </authorList>
    </citation>
    <scope>NUCLEOTIDE SEQUENCE</scope>
</reference>
<gene>
    <name evidence="3" type="primary">20204880</name>
    <name evidence="2" type="ORF">HELRODRAFT_174212</name>
</gene>
<dbReference type="CTD" id="20204880"/>
<evidence type="ECO:0000313" key="3">
    <source>
        <dbReference type="EnsemblMetazoa" id="HelroP174212"/>
    </source>
</evidence>
<evidence type="ECO:0000313" key="2">
    <source>
        <dbReference type="EMBL" id="ESO02794.1"/>
    </source>
</evidence>
<dbReference type="GeneID" id="20204880"/>
<reference evidence="3" key="3">
    <citation type="submission" date="2015-06" db="UniProtKB">
        <authorList>
            <consortium name="EnsemblMetazoa"/>
        </authorList>
    </citation>
    <scope>IDENTIFICATION</scope>
</reference>
<dbReference type="KEGG" id="hro:HELRODRAFT_174212"/>
<dbReference type="RefSeq" id="XP_009019008.1">
    <property type="nucleotide sequence ID" value="XM_009020760.1"/>
</dbReference>
<dbReference type="EMBL" id="KB096716">
    <property type="protein sequence ID" value="ESO02794.1"/>
    <property type="molecule type" value="Genomic_DNA"/>
</dbReference>
<organism evidence="3 4">
    <name type="scientific">Helobdella robusta</name>
    <name type="common">Californian leech</name>
    <dbReference type="NCBI Taxonomy" id="6412"/>
    <lineage>
        <taxon>Eukaryota</taxon>
        <taxon>Metazoa</taxon>
        <taxon>Spiralia</taxon>
        <taxon>Lophotrochozoa</taxon>
        <taxon>Annelida</taxon>
        <taxon>Clitellata</taxon>
        <taxon>Hirudinea</taxon>
        <taxon>Rhynchobdellida</taxon>
        <taxon>Glossiphoniidae</taxon>
        <taxon>Helobdella</taxon>
    </lineage>
</organism>
<dbReference type="HOGENOM" id="CLU_1760773_0_0_1"/>
<feature type="compositionally biased region" description="Basic and acidic residues" evidence="1">
    <location>
        <begin position="82"/>
        <end position="92"/>
    </location>
</feature>
<dbReference type="AlphaFoldDB" id="T1F7T1"/>
<evidence type="ECO:0000313" key="4">
    <source>
        <dbReference type="Proteomes" id="UP000015101"/>
    </source>
</evidence>
<feature type="region of interest" description="Disordered" evidence="1">
    <location>
        <begin position="40"/>
        <end position="109"/>
    </location>
</feature>
<dbReference type="InParanoid" id="T1F7T1"/>
<keyword evidence="4" id="KW-1185">Reference proteome</keyword>
<dbReference type="Proteomes" id="UP000015101">
    <property type="component" value="Unassembled WGS sequence"/>
</dbReference>
<feature type="compositionally biased region" description="Basic and acidic residues" evidence="1">
    <location>
        <begin position="53"/>
        <end position="75"/>
    </location>
</feature>
<evidence type="ECO:0000256" key="1">
    <source>
        <dbReference type="SAM" id="MobiDB-lite"/>
    </source>
</evidence>
<protein>
    <submittedName>
        <fullName evidence="2 3">Uncharacterized protein</fullName>
    </submittedName>
</protein>
<reference evidence="2 4" key="2">
    <citation type="journal article" date="2013" name="Nature">
        <title>Insights into bilaterian evolution from three spiralian genomes.</title>
        <authorList>
            <person name="Simakov O."/>
            <person name="Marletaz F."/>
            <person name="Cho S.J."/>
            <person name="Edsinger-Gonzales E."/>
            <person name="Havlak P."/>
            <person name="Hellsten U."/>
            <person name="Kuo D.H."/>
            <person name="Larsson T."/>
            <person name="Lv J."/>
            <person name="Arendt D."/>
            <person name="Savage R."/>
            <person name="Osoegawa K."/>
            <person name="de Jong P."/>
            <person name="Grimwood J."/>
            <person name="Chapman J.A."/>
            <person name="Shapiro H."/>
            <person name="Aerts A."/>
            <person name="Otillar R.P."/>
            <person name="Terry A.Y."/>
            <person name="Boore J.L."/>
            <person name="Grigoriev I.V."/>
            <person name="Lindberg D.R."/>
            <person name="Seaver E.C."/>
            <person name="Weisblat D.A."/>
            <person name="Putnam N.H."/>
            <person name="Rokhsar D.S."/>
        </authorList>
    </citation>
    <scope>NUCLEOTIDE SEQUENCE</scope>
</reference>
<accession>T1F7T1</accession>